<feature type="domain" description="Carboxylesterase type B" evidence="4">
    <location>
        <begin position="14"/>
        <end position="184"/>
    </location>
</feature>
<dbReference type="EC" id="3.1.1.-" evidence="3"/>
<evidence type="ECO:0000256" key="1">
    <source>
        <dbReference type="ARBA" id="ARBA00005964"/>
    </source>
</evidence>
<dbReference type="Proteomes" id="UP001583193">
    <property type="component" value="Unassembled WGS sequence"/>
</dbReference>
<dbReference type="Pfam" id="PF00135">
    <property type="entry name" value="COesterase"/>
    <property type="match status" value="1"/>
</dbReference>
<evidence type="ECO:0000256" key="2">
    <source>
        <dbReference type="ARBA" id="ARBA00022801"/>
    </source>
</evidence>
<proteinExistence type="inferred from homology"/>
<evidence type="ECO:0000313" key="6">
    <source>
        <dbReference type="Proteomes" id="UP001583193"/>
    </source>
</evidence>
<organism evidence="5 6">
    <name type="scientific">Paecilomyces lecythidis</name>
    <dbReference type="NCBI Taxonomy" id="3004212"/>
    <lineage>
        <taxon>Eukaryota</taxon>
        <taxon>Fungi</taxon>
        <taxon>Dikarya</taxon>
        <taxon>Ascomycota</taxon>
        <taxon>Pezizomycotina</taxon>
        <taxon>Eurotiomycetes</taxon>
        <taxon>Eurotiomycetidae</taxon>
        <taxon>Eurotiales</taxon>
        <taxon>Thermoascaceae</taxon>
        <taxon>Paecilomyces</taxon>
    </lineage>
</organism>
<reference evidence="5 6" key="1">
    <citation type="journal article" date="2024" name="IMA Fungus">
        <title>IMA Genome - F19 : A genome assembly and annotation guide to empower mycologists, including annotated draft genome sequences of Ceratocystis pirilliformis, Diaporthe australafricana, Fusarium ophioides, Paecilomyces lecythidis, and Sporothrix stenoceras.</title>
        <authorList>
            <person name="Aylward J."/>
            <person name="Wilson A.M."/>
            <person name="Visagie C.M."/>
            <person name="Spraker J."/>
            <person name="Barnes I."/>
            <person name="Buitendag C."/>
            <person name="Ceriani C."/>
            <person name="Del Mar Angel L."/>
            <person name="du Plessis D."/>
            <person name="Fuchs T."/>
            <person name="Gasser K."/>
            <person name="Kramer D."/>
            <person name="Li W."/>
            <person name="Munsamy K."/>
            <person name="Piso A."/>
            <person name="Price J.L."/>
            <person name="Sonnekus B."/>
            <person name="Thomas C."/>
            <person name="van der Nest A."/>
            <person name="van Dijk A."/>
            <person name="van Heerden A."/>
            <person name="van Vuuren N."/>
            <person name="Yilmaz N."/>
            <person name="Duong T.A."/>
            <person name="van der Merwe N.A."/>
            <person name="Wingfield M.J."/>
            <person name="Wingfield B.D."/>
        </authorList>
    </citation>
    <scope>NUCLEOTIDE SEQUENCE [LARGE SCALE GENOMIC DNA]</scope>
    <source>
        <strain evidence="5 6">CMW 18167</strain>
    </source>
</reference>
<keyword evidence="2 3" id="KW-0378">Hydrolase</keyword>
<protein>
    <recommendedName>
        <fullName evidence="3">Carboxylic ester hydrolase</fullName>
        <ecNumber evidence="3">3.1.1.-</ecNumber>
    </recommendedName>
</protein>
<dbReference type="Gene3D" id="3.40.50.1820">
    <property type="entry name" value="alpha/beta hydrolase"/>
    <property type="match status" value="2"/>
</dbReference>
<comment type="caution">
    <text evidence="5">The sequence shown here is derived from an EMBL/GenBank/DDBJ whole genome shotgun (WGS) entry which is preliminary data.</text>
</comment>
<gene>
    <name evidence="5" type="ORF">Plec18167_007602</name>
</gene>
<dbReference type="EMBL" id="JAVDPF010000032">
    <property type="protein sequence ID" value="KAL1870084.1"/>
    <property type="molecule type" value="Genomic_DNA"/>
</dbReference>
<sequence length="379" mass="41824">MGRITKLSLEMGYPIIAVGVNYRVGAPGFLHSSVMADVGYKANNGLDDQRLALRWVQKHIAGFGGDPAKVTLLGESAGATAGAFHLQSSEPLFQQLIAMSGSLAQPFQSAEGGGDRPFSMIADALGAKELSPKQQLQKILDTPKEEFVSTVGRRFPIRPLVDGDTIRVSTTFRLLTDPDEVFKSYPGIQHYAKIAPTLISAYALDTNAVSNTLQTTLPILNFGNDIMFSLPARAFARAWSHSRSPVKGTESFLCHFNCPNPWDGRWKGYATHVLDLNFVLQNFREDLSRGQRESAERYARDIIAFVHGESPWDAYEVDARPGSTVYYAPVDGEQDGSRFVPDEESESTGRRDIFQKVVGEALFDELVDVWQLFMAGPRK</sequence>
<evidence type="ECO:0000313" key="5">
    <source>
        <dbReference type="EMBL" id="KAL1870084.1"/>
    </source>
</evidence>
<comment type="similarity">
    <text evidence="1 3">Belongs to the type-B carboxylesterase/lipase family.</text>
</comment>
<dbReference type="InterPro" id="IPR002018">
    <property type="entry name" value="CarbesteraseB"/>
</dbReference>
<dbReference type="InterPro" id="IPR019826">
    <property type="entry name" value="Carboxylesterase_B_AS"/>
</dbReference>
<evidence type="ECO:0000256" key="3">
    <source>
        <dbReference type="RuleBase" id="RU361235"/>
    </source>
</evidence>
<name>A0ABR3X2D9_9EURO</name>
<accession>A0ABR3X2D9</accession>
<keyword evidence="6" id="KW-1185">Reference proteome</keyword>
<dbReference type="InterPro" id="IPR029058">
    <property type="entry name" value="AB_hydrolase_fold"/>
</dbReference>
<dbReference type="PROSITE" id="PS00122">
    <property type="entry name" value="CARBOXYLESTERASE_B_1"/>
    <property type="match status" value="1"/>
</dbReference>
<dbReference type="PANTHER" id="PTHR43142">
    <property type="entry name" value="CARBOXYLIC ESTER HYDROLASE"/>
    <property type="match status" value="1"/>
</dbReference>
<dbReference type="SUPFAM" id="SSF53474">
    <property type="entry name" value="alpha/beta-Hydrolases"/>
    <property type="match status" value="1"/>
</dbReference>
<dbReference type="PANTHER" id="PTHR43142:SF11">
    <property type="entry name" value="CARBOXYLIC ESTER HYDROLASE"/>
    <property type="match status" value="1"/>
</dbReference>
<evidence type="ECO:0000259" key="4">
    <source>
        <dbReference type="Pfam" id="PF00135"/>
    </source>
</evidence>